<feature type="transmembrane region" description="Helical" evidence="1">
    <location>
        <begin position="143"/>
        <end position="169"/>
    </location>
</feature>
<dbReference type="EMBL" id="RSCJ01000005">
    <property type="protein sequence ID" value="RUR84165.1"/>
    <property type="molecule type" value="Genomic_DNA"/>
</dbReference>
<dbReference type="RefSeq" id="WP_016873577.1">
    <property type="nucleotide sequence ID" value="NZ_AJLN01000046.1"/>
</dbReference>
<feature type="transmembrane region" description="Helical" evidence="1">
    <location>
        <begin position="12"/>
        <end position="37"/>
    </location>
</feature>
<keyword evidence="1" id="KW-1133">Transmembrane helix</keyword>
<keyword evidence="3" id="KW-1185">Reference proteome</keyword>
<keyword evidence="1" id="KW-0812">Transmembrane</keyword>
<dbReference type="InterPro" id="IPR005625">
    <property type="entry name" value="PepSY-ass_TM"/>
</dbReference>
<evidence type="ECO:0000313" key="2">
    <source>
        <dbReference type="EMBL" id="RUR84165.1"/>
    </source>
</evidence>
<organism evidence="2 3">
    <name type="scientific">Chlorogloeopsis fritschii PCC 6912</name>
    <dbReference type="NCBI Taxonomy" id="211165"/>
    <lineage>
        <taxon>Bacteria</taxon>
        <taxon>Bacillati</taxon>
        <taxon>Cyanobacteriota</taxon>
        <taxon>Cyanophyceae</taxon>
        <taxon>Nostocales</taxon>
        <taxon>Chlorogloeopsidaceae</taxon>
        <taxon>Chlorogloeopsis</taxon>
    </lineage>
</organism>
<accession>A0A3S0Y2Z0</accession>
<evidence type="ECO:0008006" key="4">
    <source>
        <dbReference type="Google" id="ProtNLM"/>
    </source>
</evidence>
<dbReference type="AlphaFoldDB" id="A0A3S0Y2Z0"/>
<evidence type="ECO:0000256" key="1">
    <source>
        <dbReference type="SAM" id="Phobius"/>
    </source>
</evidence>
<feature type="transmembrane region" description="Helical" evidence="1">
    <location>
        <begin position="338"/>
        <end position="360"/>
    </location>
</feature>
<protein>
    <recommendedName>
        <fullName evidence="4">Peptidase</fullName>
    </recommendedName>
</protein>
<dbReference type="STRING" id="211165.GCA_000317285_01018"/>
<dbReference type="Proteomes" id="UP000268857">
    <property type="component" value="Unassembled WGS sequence"/>
</dbReference>
<evidence type="ECO:0000313" key="3">
    <source>
        <dbReference type="Proteomes" id="UP000268857"/>
    </source>
</evidence>
<comment type="caution">
    <text evidence="2">The sequence shown here is derived from an EMBL/GenBank/DDBJ whole genome shotgun (WGS) entry which is preliminary data.</text>
</comment>
<gene>
    <name evidence="2" type="ORF">PCC6912_17590</name>
</gene>
<dbReference type="Pfam" id="PF03929">
    <property type="entry name" value="PepSY_TM"/>
    <property type="match status" value="1"/>
</dbReference>
<reference evidence="2 3" key="1">
    <citation type="journal article" date="2019" name="Genome Biol. Evol.">
        <title>Day and night: Metabolic profiles and evolutionary relationships of six axenic non-marine cyanobacteria.</title>
        <authorList>
            <person name="Will S.E."/>
            <person name="Henke P."/>
            <person name="Boedeker C."/>
            <person name="Huang S."/>
            <person name="Brinkmann H."/>
            <person name="Rohde M."/>
            <person name="Jarek M."/>
            <person name="Friedl T."/>
            <person name="Seufert S."/>
            <person name="Schumacher M."/>
            <person name="Overmann J."/>
            <person name="Neumann-Schaal M."/>
            <person name="Petersen J."/>
        </authorList>
    </citation>
    <scope>NUCLEOTIDE SEQUENCE [LARGE SCALE GENOMIC DNA]</scope>
    <source>
        <strain evidence="2 3">PCC 6912</strain>
    </source>
</reference>
<name>A0A3S0Y2Z0_CHLFR</name>
<keyword evidence="1" id="KW-0472">Membrane</keyword>
<proteinExistence type="predicted"/>
<feature type="transmembrane region" description="Helical" evidence="1">
    <location>
        <begin position="194"/>
        <end position="216"/>
    </location>
</feature>
<dbReference type="PANTHER" id="PTHR34219">
    <property type="entry name" value="IRON-REGULATED INNER MEMBRANE PROTEIN-RELATED"/>
    <property type="match status" value="1"/>
</dbReference>
<dbReference type="OrthoDB" id="9776609at2"/>
<dbReference type="PANTHER" id="PTHR34219:SF3">
    <property type="entry name" value="BLL7967 PROTEIN"/>
    <property type="match status" value="1"/>
</dbReference>
<sequence length="372" mass="41871">MNRKKFHDIAFYIHRYIGLVVGLIVVLIGLTGSLLVFKPEIEYFLIAQKFGYVLPGEQPISIDSVVETVNSAIAQQPDLKIGSIILPNNPTSPYHVRLWDSKDKLTQMFIHPYTGEVMGWSKEGSNIMQLALRLHYELLAGKIGLIVIGMTGLLLFILSITGVILWPGWRKLIAGFKIKWNAHPKRVNFDIHKVTGIIVVVFLSFTGFTGFCWNFYEQSVPAIYAVTFTPKPPELASKPIPTQSPLPLSQILKNADAALPNAKTTYIGIPDQPEGIIRVGKRQAHESSYYGESEVSLDQYSGKVLRVFDSRSLPLGDRILTSFVPLHYGTFWGFASRILYVFVGFAPLILFISGLVMWWYRYRVDTMTATKL</sequence>